<dbReference type="InterPro" id="IPR013099">
    <property type="entry name" value="K_chnl_dom"/>
</dbReference>
<gene>
    <name evidence="3" type="ORF">BECKH772A_GA0070896_1002315</name>
    <name evidence="4" type="ORF">BECKH772B_GA0070898_1002115</name>
    <name evidence="5" type="ORF">BECKH772C_GA0070978_1002115</name>
</gene>
<evidence type="ECO:0000259" key="2">
    <source>
        <dbReference type="Pfam" id="PF07885"/>
    </source>
</evidence>
<dbReference type="EMBL" id="CAADFJ010000021">
    <property type="protein sequence ID" value="VFJ98416.1"/>
    <property type="molecule type" value="Genomic_DNA"/>
</dbReference>
<keyword evidence="1" id="KW-1133">Transmembrane helix</keyword>
<dbReference type="SUPFAM" id="SSF81324">
    <property type="entry name" value="Voltage-gated potassium channels"/>
    <property type="match status" value="1"/>
</dbReference>
<sequence length="72" mass="8116">MNGSSSDREKNVQSRLLDSLYFAYYTITTTGYGDIAPGSDAIKFFTTVLNVIELLFIVIFINVLTSNRREKS</sequence>
<keyword evidence="1" id="KW-0812">Transmembrane</keyword>
<name>A0A450UGY1_9GAMM</name>
<evidence type="ECO:0000313" key="3">
    <source>
        <dbReference type="EMBL" id="VFJ90689.1"/>
    </source>
</evidence>
<dbReference type="EMBL" id="CAADFG010000023">
    <property type="protein sequence ID" value="VFJ90689.1"/>
    <property type="molecule type" value="Genomic_DNA"/>
</dbReference>
<evidence type="ECO:0000313" key="5">
    <source>
        <dbReference type="EMBL" id="VFJ98416.1"/>
    </source>
</evidence>
<protein>
    <submittedName>
        <fullName evidence="4">Ion channel</fullName>
    </submittedName>
</protein>
<accession>A0A450UGY1</accession>
<feature type="domain" description="Potassium channel" evidence="2">
    <location>
        <begin position="13"/>
        <end position="65"/>
    </location>
</feature>
<organism evidence="4">
    <name type="scientific">Candidatus Kentrum eta</name>
    <dbReference type="NCBI Taxonomy" id="2126337"/>
    <lineage>
        <taxon>Bacteria</taxon>
        <taxon>Pseudomonadati</taxon>
        <taxon>Pseudomonadota</taxon>
        <taxon>Gammaproteobacteria</taxon>
        <taxon>Candidatus Kentrum</taxon>
    </lineage>
</organism>
<dbReference type="Pfam" id="PF07885">
    <property type="entry name" value="Ion_trans_2"/>
    <property type="match status" value="1"/>
</dbReference>
<reference evidence="4" key="1">
    <citation type="submission" date="2019-02" db="EMBL/GenBank/DDBJ databases">
        <authorList>
            <person name="Gruber-Vodicka R. H."/>
            <person name="Seah K. B. B."/>
        </authorList>
    </citation>
    <scope>NUCLEOTIDE SEQUENCE</scope>
    <source>
        <strain evidence="5">BECK_SA2B12</strain>
        <strain evidence="3">BECK_SA2B15</strain>
        <strain evidence="4">BECK_SA2B20</strain>
    </source>
</reference>
<evidence type="ECO:0000313" key="4">
    <source>
        <dbReference type="EMBL" id="VFJ91785.1"/>
    </source>
</evidence>
<evidence type="ECO:0000256" key="1">
    <source>
        <dbReference type="SAM" id="Phobius"/>
    </source>
</evidence>
<proteinExistence type="predicted"/>
<dbReference type="AlphaFoldDB" id="A0A450UGY1"/>
<dbReference type="Gene3D" id="1.10.287.70">
    <property type="match status" value="1"/>
</dbReference>
<dbReference type="EMBL" id="CAADFI010000021">
    <property type="protein sequence ID" value="VFJ91785.1"/>
    <property type="molecule type" value="Genomic_DNA"/>
</dbReference>
<keyword evidence="1" id="KW-0472">Membrane</keyword>
<feature type="transmembrane region" description="Helical" evidence="1">
    <location>
        <begin position="44"/>
        <end position="64"/>
    </location>
</feature>